<dbReference type="Proteomes" id="UP000800094">
    <property type="component" value="Unassembled WGS sequence"/>
</dbReference>
<dbReference type="RefSeq" id="XP_033683869.1">
    <property type="nucleotide sequence ID" value="XM_033825834.1"/>
</dbReference>
<dbReference type="OrthoDB" id="448455at2759"/>
<dbReference type="PANTHER" id="PTHR10039">
    <property type="entry name" value="AMELOGENIN"/>
    <property type="match status" value="1"/>
</dbReference>
<protein>
    <submittedName>
        <fullName evidence="1">Uncharacterized protein</fullName>
    </submittedName>
</protein>
<accession>A0A6A6IE58</accession>
<dbReference type="GeneID" id="54579164"/>
<dbReference type="EMBL" id="ML987195">
    <property type="protein sequence ID" value="KAF2248865.1"/>
    <property type="molecule type" value="Genomic_DNA"/>
</dbReference>
<dbReference type="Gene3D" id="1.25.40.10">
    <property type="entry name" value="Tetratricopeptide repeat domain"/>
    <property type="match status" value="1"/>
</dbReference>
<dbReference type="InterPro" id="IPR011990">
    <property type="entry name" value="TPR-like_helical_dom_sf"/>
</dbReference>
<keyword evidence="2" id="KW-1185">Reference proteome</keyword>
<dbReference type="SUPFAM" id="SSF48452">
    <property type="entry name" value="TPR-like"/>
    <property type="match status" value="1"/>
</dbReference>
<gene>
    <name evidence="1" type="ORF">BU26DRAFT_483963</name>
</gene>
<sequence>MFLWVKLMFNALRQQETLEEAYECLEKAPFGKDSNDMIGSLLETLLKASGKKGKDDLTQILTWLSGAARPLTLAEIEAVTNLKAPSVDTLVPLEETLREKCASLFTLFRDDGLSTHMLQARPRGSGSTRYGSIPEATTVVFAHAAIKEYFQTRLQSSEETRSSHIRAMAARPHILMLKACLGVFVYSTSGTRLAAANALRKYAMEHWFYHLQHSCIPPENIGDPERIQMVDLLAQFLKEEDVLRRWCQYTEWSFYSPSVIDSIGQWVEAWSAGPDVFGGLAPNTKAWVTLSRARSPALLEPVARVNGREGLLKNSWHARSALSVIAQIKRLMDNGGKGHPLESLPPGNLAEVARWAVPKQTSMWHYNLASCLMELGHSEPAIQHFEMALRIDRSCIEARSGLAHLHKKDGRFAKSIELEKENAGTILHRLGSSDPKDKIKMLSQLASSYEAIAGNYEKLEEPAQTLEHWAEAANTKEISIQGTVQYVSCLAEHAGETAWKDIIQLLQMLESKHEDGFRNRLSKIILELAWGANLSAEFFDHVSEAAKKTSESKWLQEAYKASIMDSQSHVTALSLKVRLAKLSRTASLQPMENEILIEELVEFATLHPHSDTPQLLGCKSDLAKDYFRICVRKASEAGFTSPDADRYLKKVSDLCNCGIYPYEADEKVLYGERSFLYLALLQHQNNNSAAATRTLQPYLEACQHIILQPVCEDIVLRASTRMLFALDKMRDAATFLKYVHSRKAWLCENCWEYVPRNRQVAMCRYCFICLCETCFQNQGHSLKWTGCLPRHRLLEFPAIKHSASPKATFKFRGKRMTPRQAIEVLKNEWTAS</sequence>
<name>A0A6A6IE58_9PLEO</name>
<evidence type="ECO:0000313" key="2">
    <source>
        <dbReference type="Proteomes" id="UP000800094"/>
    </source>
</evidence>
<proteinExistence type="predicted"/>
<dbReference type="PANTHER" id="PTHR10039:SF15">
    <property type="entry name" value="NACHT DOMAIN-CONTAINING PROTEIN"/>
    <property type="match status" value="1"/>
</dbReference>
<dbReference type="AlphaFoldDB" id="A0A6A6IE58"/>
<dbReference type="InterPro" id="IPR019734">
    <property type="entry name" value="TPR_rpt"/>
</dbReference>
<dbReference type="SMART" id="SM00028">
    <property type="entry name" value="TPR"/>
    <property type="match status" value="1"/>
</dbReference>
<evidence type="ECO:0000313" key="1">
    <source>
        <dbReference type="EMBL" id="KAF2248865.1"/>
    </source>
</evidence>
<reference evidence="1" key="1">
    <citation type="journal article" date="2020" name="Stud. Mycol.">
        <title>101 Dothideomycetes genomes: a test case for predicting lifestyles and emergence of pathogens.</title>
        <authorList>
            <person name="Haridas S."/>
            <person name="Albert R."/>
            <person name="Binder M."/>
            <person name="Bloem J."/>
            <person name="Labutti K."/>
            <person name="Salamov A."/>
            <person name="Andreopoulos B."/>
            <person name="Baker S."/>
            <person name="Barry K."/>
            <person name="Bills G."/>
            <person name="Bluhm B."/>
            <person name="Cannon C."/>
            <person name="Castanera R."/>
            <person name="Culley D."/>
            <person name="Daum C."/>
            <person name="Ezra D."/>
            <person name="Gonzalez J."/>
            <person name="Henrissat B."/>
            <person name="Kuo A."/>
            <person name="Liang C."/>
            <person name="Lipzen A."/>
            <person name="Lutzoni F."/>
            <person name="Magnuson J."/>
            <person name="Mondo S."/>
            <person name="Nolan M."/>
            <person name="Ohm R."/>
            <person name="Pangilinan J."/>
            <person name="Park H.-J."/>
            <person name="Ramirez L."/>
            <person name="Alfaro M."/>
            <person name="Sun H."/>
            <person name="Tritt A."/>
            <person name="Yoshinaga Y."/>
            <person name="Zwiers L.-H."/>
            <person name="Turgeon B."/>
            <person name="Goodwin S."/>
            <person name="Spatafora J."/>
            <person name="Crous P."/>
            <person name="Grigoriev I."/>
        </authorList>
    </citation>
    <scope>NUCLEOTIDE SEQUENCE</scope>
    <source>
        <strain evidence="1">CBS 122368</strain>
    </source>
</reference>
<organism evidence="1 2">
    <name type="scientific">Trematosphaeria pertusa</name>
    <dbReference type="NCBI Taxonomy" id="390896"/>
    <lineage>
        <taxon>Eukaryota</taxon>
        <taxon>Fungi</taxon>
        <taxon>Dikarya</taxon>
        <taxon>Ascomycota</taxon>
        <taxon>Pezizomycotina</taxon>
        <taxon>Dothideomycetes</taxon>
        <taxon>Pleosporomycetidae</taxon>
        <taxon>Pleosporales</taxon>
        <taxon>Massarineae</taxon>
        <taxon>Trematosphaeriaceae</taxon>
        <taxon>Trematosphaeria</taxon>
    </lineage>
</organism>